<feature type="domain" description="SH3b" evidence="2">
    <location>
        <begin position="791"/>
        <end position="861"/>
    </location>
</feature>
<sequence>MRKVQPGKVTVLTVFLLLILSFITLTQHNNIAYAAGNYHGVALKSPTNVYSDTSRSTVLKSYDQGSILQYTTYSSDWYSAVVYVKGDWHEGYIHKSDVENVTNDQQLLKGIGLNNKTPVYQRASTDSKVWKSYSEGTVLYYKTFTSDWYEATVYINGKRKTGYIHHSHVENIVNDQSLLKGIGLKAPTAVYTRASTSSSKLKTYVQGSILYYQTFTTDWYEATVYINGKRKTGYIHHSHVENIVNDQSLLKGIGLKAPTAVYTRASTSSSKLKAYDQGTVLYYQTFTTDWYEATVYINGKRRTGYIHKSHVENIVNQQELLKGIGRKNPTPVFAKASTNSSKLKSYQGGTILYYQTFTSNWYEARIYLNGKPTTGYIHSSHVEGLFNKQETLEGRALKSTTHVYSKASRSSKVLKSYGNGSILKFRTFSKNWYEATVYVDGVRRTGYIHVDDVATDDITNINTYNYTFEYMVDRQMKYGGPKADGAGKIPASREQVEYYANPSNFKEGTRGYYQFLNLSQPAGLNAREVNKKILAGKGSLEGTGQAFIDAGKKYNINEAYLIAHTLHETGNGTSTLASGVPVDAKGNVVDNPKNAVYTVYNMYGYGARDACPIKCGAKYAFEHEWFTPSDAILGGASGVSQNYIQAGQDTLYKMKWNPENPATHQYATHVAWAYAQTRRIDAIYQLINDYTLIYEVPKFLDQPASSGDPNASKEPDNSNDTDIDSKFPEHLYGITNTGDVHLNLRSEPNGKEIDNIPNGSKLEIIASNGSWYKVKYDGTTGWAHSDYIELLNLIKITLEGYNLNVRPEPSTSKDIVGKVSNGDLLTVVLDGNKMVRKDEWYQVYYKGAKRWISGGKNGTEYVSIEK</sequence>
<dbReference type="PANTHER" id="PTHR34408:SF1">
    <property type="entry name" value="GLYCOSYL HYDROLASE FAMILY 19 DOMAIN-CONTAINING PROTEIN HI_1415"/>
    <property type="match status" value="1"/>
</dbReference>
<evidence type="ECO:0000259" key="2">
    <source>
        <dbReference type="PROSITE" id="PS51781"/>
    </source>
</evidence>
<dbReference type="SMART" id="SM00047">
    <property type="entry name" value="LYZ2"/>
    <property type="match status" value="1"/>
</dbReference>
<dbReference type="InterPro" id="IPR003646">
    <property type="entry name" value="SH3-like_bac-type"/>
</dbReference>
<dbReference type="SMART" id="SM00287">
    <property type="entry name" value="SH3b"/>
    <property type="match status" value="2"/>
</dbReference>
<comment type="caution">
    <text evidence="3">The sequence shown here is derived from an EMBL/GenBank/DDBJ whole genome shotgun (WGS) entry which is preliminary data.</text>
</comment>
<dbReference type="AlphaFoldDB" id="A0A917HAN0"/>
<gene>
    <name evidence="3" type="ORF">GCM10011398_17390</name>
</gene>
<accession>A0A917HAN0</accession>
<dbReference type="Proteomes" id="UP000622860">
    <property type="component" value="Unassembled WGS sequence"/>
</dbReference>
<evidence type="ECO:0000313" key="3">
    <source>
        <dbReference type="EMBL" id="GGG73448.1"/>
    </source>
</evidence>
<proteinExistence type="predicted"/>
<reference evidence="3" key="2">
    <citation type="submission" date="2020-09" db="EMBL/GenBank/DDBJ databases">
        <authorList>
            <person name="Sun Q."/>
            <person name="Zhou Y."/>
        </authorList>
    </citation>
    <scope>NUCLEOTIDE SEQUENCE</scope>
    <source>
        <strain evidence="3">CGMCC 1.12754</strain>
    </source>
</reference>
<reference evidence="3" key="1">
    <citation type="journal article" date="2014" name="Int. J. Syst. Evol. Microbiol.">
        <title>Complete genome sequence of Corynebacterium casei LMG S-19264T (=DSM 44701T), isolated from a smear-ripened cheese.</title>
        <authorList>
            <consortium name="US DOE Joint Genome Institute (JGI-PGF)"/>
            <person name="Walter F."/>
            <person name="Albersmeier A."/>
            <person name="Kalinowski J."/>
            <person name="Ruckert C."/>
        </authorList>
    </citation>
    <scope>NUCLEOTIDE SEQUENCE</scope>
    <source>
        <strain evidence="3">CGMCC 1.12754</strain>
    </source>
</reference>
<dbReference type="EMBL" id="BMFR01000005">
    <property type="protein sequence ID" value="GGG73448.1"/>
    <property type="molecule type" value="Genomic_DNA"/>
</dbReference>
<dbReference type="GO" id="GO:0004040">
    <property type="term" value="F:amidase activity"/>
    <property type="evidence" value="ECO:0007669"/>
    <property type="project" value="InterPro"/>
</dbReference>
<dbReference type="Pfam" id="PF08239">
    <property type="entry name" value="SH3_3"/>
    <property type="match status" value="2"/>
</dbReference>
<name>A0A917HAN0_9BACI</name>
<dbReference type="Gene3D" id="2.30.30.40">
    <property type="entry name" value="SH3 Domains"/>
    <property type="match status" value="7"/>
</dbReference>
<dbReference type="RefSeq" id="WP_188454996.1">
    <property type="nucleotide sequence ID" value="NZ_BMFR01000005.1"/>
</dbReference>
<keyword evidence="4" id="KW-1185">Reference proteome</keyword>
<organism evidence="3 4">
    <name type="scientific">Virgibacillus oceani</name>
    <dbReference type="NCBI Taxonomy" id="1479511"/>
    <lineage>
        <taxon>Bacteria</taxon>
        <taxon>Bacillati</taxon>
        <taxon>Bacillota</taxon>
        <taxon>Bacilli</taxon>
        <taxon>Bacillales</taxon>
        <taxon>Bacillaceae</taxon>
        <taxon>Virgibacillus</taxon>
    </lineage>
</organism>
<dbReference type="InterPro" id="IPR052354">
    <property type="entry name" value="Cell_Wall_Dynamics_Protein"/>
</dbReference>
<feature type="region of interest" description="Disordered" evidence="1">
    <location>
        <begin position="704"/>
        <end position="726"/>
    </location>
</feature>
<evidence type="ECO:0000256" key="1">
    <source>
        <dbReference type="SAM" id="MobiDB-lite"/>
    </source>
</evidence>
<protein>
    <recommendedName>
        <fullName evidence="2">SH3b domain-containing protein</fullName>
    </recommendedName>
</protein>
<dbReference type="PANTHER" id="PTHR34408">
    <property type="entry name" value="FAMILY PROTEIN, PUTATIVE-RELATED"/>
    <property type="match status" value="1"/>
</dbReference>
<dbReference type="InterPro" id="IPR002901">
    <property type="entry name" value="MGlyc_endo_b_GlcNAc-like_dom"/>
</dbReference>
<dbReference type="PROSITE" id="PS51781">
    <property type="entry name" value="SH3B"/>
    <property type="match status" value="1"/>
</dbReference>
<evidence type="ECO:0000313" key="4">
    <source>
        <dbReference type="Proteomes" id="UP000622860"/>
    </source>
</evidence>